<dbReference type="GO" id="GO:0005615">
    <property type="term" value="C:extracellular space"/>
    <property type="evidence" value="ECO:0007669"/>
    <property type="project" value="TreeGrafter"/>
</dbReference>
<reference evidence="9 10" key="1">
    <citation type="journal article" date="2020" name="Nature">
        <title>Six reference-quality genomes reveal evolution of bat adaptations.</title>
        <authorList>
            <person name="Jebb D."/>
            <person name="Huang Z."/>
            <person name="Pippel M."/>
            <person name="Hughes G.M."/>
            <person name="Lavrichenko K."/>
            <person name="Devanna P."/>
            <person name="Winkler S."/>
            <person name="Jermiin L.S."/>
            <person name="Skirmuntt E.C."/>
            <person name="Katzourakis A."/>
            <person name="Burkitt-Gray L."/>
            <person name="Ray D.A."/>
            <person name="Sullivan K.A.M."/>
            <person name="Roscito J.G."/>
            <person name="Kirilenko B.M."/>
            <person name="Davalos L.M."/>
            <person name="Corthals A.P."/>
            <person name="Power M.L."/>
            <person name="Jones G."/>
            <person name="Ransome R.D."/>
            <person name="Dechmann D.K.N."/>
            <person name="Locatelli A.G."/>
            <person name="Puechmaille S.J."/>
            <person name="Fedrigo O."/>
            <person name="Jarvis E.D."/>
            <person name="Hiller M."/>
            <person name="Vernes S.C."/>
            <person name="Myers E.W."/>
            <person name="Teeling E.C."/>
        </authorList>
    </citation>
    <scope>NUCLEOTIDE SEQUENCE [LARGE SCALE GENOMIC DNA]</scope>
    <source>
        <strain evidence="9">MMolMol1</strain>
        <tissue evidence="9">Muscle</tissue>
    </source>
</reference>
<dbReference type="InParanoid" id="A0A7J8J7W6"/>
<dbReference type="GO" id="GO:0048306">
    <property type="term" value="F:calcium-dependent protein binding"/>
    <property type="evidence" value="ECO:0007669"/>
    <property type="project" value="TreeGrafter"/>
</dbReference>
<dbReference type="InterPro" id="IPR002048">
    <property type="entry name" value="EF_hand_dom"/>
</dbReference>
<dbReference type="Gene3D" id="1.10.238.10">
    <property type="entry name" value="EF-hand"/>
    <property type="match status" value="1"/>
</dbReference>
<keyword evidence="4" id="KW-0677">Repeat</keyword>
<dbReference type="GO" id="GO:0005737">
    <property type="term" value="C:cytoplasm"/>
    <property type="evidence" value="ECO:0007669"/>
    <property type="project" value="TreeGrafter"/>
</dbReference>
<keyword evidence="3 7" id="KW-0479">Metal-binding</keyword>
<dbReference type="GO" id="GO:0046914">
    <property type="term" value="F:transition metal ion binding"/>
    <property type="evidence" value="ECO:0007669"/>
    <property type="project" value="InterPro"/>
</dbReference>
<dbReference type="PROSITE" id="PS00303">
    <property type="entry name" value="S100_CABP"/>
    <property type="match status" value="1"/>
</dbReference>
<dbReference type="Proteomes" id="UP000550707">
    <property type="component" value="Unassembled WGS sequence"/>
</dbReference>
<dbReference type="PANTHER" id="PTHR11639:SF73">
    <property type="entry name" value="PROTEIN S100-G"/>
    <property type="match status" value="1"/>
</dbReference>
<dbReference type="GO" id="GO:0005499">
    <property type="term" value="F:vitamin D binding"/>
    <property type="evidence" value="ECO:0007669"/>
    <property type="project" value="UniProtKB-KW"/>
</dbReference>
<feature type="domain" description="EF-hand" evidence="8">
    <location>
        <begin position="45"/>
        <end position="79"/>
    </location>
</feature>
<proteinExistence type="inferred from homology"/>
<evidence type="ECO:0000313" key="9">
    <source>
        <dbReference type="EMBL" id="KAF6492947.1"/>
    </source>
</evidence>
<protein>
    <recommendedName>
        <fullName evidence="7">Protein S100</fullName>
    </recommendedName>
    <alternativeName>
        <fullName evidence="7">S100 calcium-binding protein</fullName>
    </alternativeName>
</protein>
<name>A0A7J8J7W6_MOLMO</name>
<comment type="caution">
    <text evidence="9">The sequence shown here is derived from an EMBL/GenBank/DDBJ whole genome shotgun (WGS) entry which is preliminary data.</text>
</comment>
<comment type="similarity">
    <text evidence="1 7">Belongs to the S-100 family.</text>
</comment>
<dbReference type="CDD" id="cd00213">
    <property type="entry name" value="S-100"/>
    <property type="match status" value="1"/>
</dbReference>
<evidence type="ECO:0000256" key="5">
    <source>
        <dbReference type="ARBA" id="ARBA00022837"/>
    </source>
</evidence>
<dbReference type="SMART" id="SM01394">
    <property type="entry name" value="S_100"/>
    <property type="match status" value="1"/>
</dbReference>
<sequence>MSAKLSSKELKSIFEKYAAKEGDPNQLSKEELRLLIQNEFPSLLKDQNTLEDLFKELDENGDGEVSFEEFQGLLKKIAQ</sequence>
<keyword evidence="5 7" id="KW-0106">Calcium</keyword>
<evidence type="ECO:0000256" key="3">
    <source>
        <dbReference type="ARBA" id="ARBA00022723"/>
    </source>
</evidence>
<dbReference type="PROSITE" id="PS50222">
    <property type="entry name" value="EF_HAND_2"/>
    <property type="match status" value="1"/>
</dbReference>
<dbReference type="InterPro" id="IPR018247">
    <property type="entry name" value="EF_Hand_1_Ca_BS"/>
</dbReference>
<gene>
    <name evidence="9" type="ORF">HJG59_016032</name>
</gene>
<dbReference type="Pfam" id="PF00036">
    <property type="entry name" value="EF-hand_1"/>
    <property type="match status" value="1"/>
</dbReference>
<dbReference type="PANTHER" id="PTHR11639">
    <property type="entry name" value="S100 CALCIUM-BINDING PROTEIN"/>
    <property type="match status" value="1"/>
</dbReference>
<keyword evidence="6" id="KW-0848">Vitamin D</keyword>
<dbReference type="AlphaFoldDB" id="A0A7J8J7W6"/>
<keyword evidence="10" id="KW-1185">Reference proteome</keyword>
<evidence type="ECO:0000256" key="7">
    <source>
        <dbReference type="RuleBase" id="RU361184"/>
    </source>
</evidence>
<dbReference type="SMART" id="SM00054">
    <property type="entry name" value="EFh"/>
    <property type="match status" value="1"/>
</dbReference>
<evidence type="ECO:0000256" key="2">
    <source>
        <dbReference type="ARBA" id="ARBA00022553"/>
    </source>
</evidence>
<dbReference type="PROSITE" id="PS00018">
    <property type="entry name" value="EF_HAND_1"/>
    <property type="match status" value="1"/>
</dbReference>
<dbReference type="SUPFAM" id="SSF47473">
    <property type="entry name" value="EF-hand"/>
    <property type="match status" value="1"/>
</dbReference>
<evidence type="ECO:0000256" key="6">
    <source>
        <dbReference type="ARBA" id="ARBA00022897"/>
    </source>
</evidence>
<organism evidence="9 10">
    <name type="scientific">Molossus molossus</name>
    <name type="common">Pallas' mastiff bat</name>
    <name type="synonym">Vespertilio molossus</name>
    <dbReference type="NCBI Taxonomy" id="27622"/>
    <lineage>
        <taxon>Eukaryota</taxon>
        <taxon>Metazoa</taxon>
        <taxon>Chordata</taxon>
        <taxon>Craniata</taxon>
        <taxon>Vertebrata</taxon>
        <taxon>Euteleostomi</taxon>
        <taxon>Mammalia</taxon>
        <taxon>Eutheria</taxon>
        <taxon>Laurasiatheria</taxon>
        <taxon>Chiroptera</taxon>
        <taxon>Yangochiroptera</taxon>
        <taxon>Molossidae</taxon>
        <taxon>Molossus</taxon>
    </lineage>
</organism>
<dbReference type="GO" id="GO:0005509">
    <property type="term" value="F:calcium ion binding"/>
    <property type="evidence" value="ECO:0007669"/>
    <property type="project" value="InterPro"/>
</dbReference>
<evidence type="ECO:0000259" key="8">
    <source>
        <dbReference type="PROSITE" id="PS50222"/>
    </source>
</evidence>
<dbReference type="InterPro" id="IPR001751">
    <property type="entry name" value="S100/CaBP7/8-like_CS"/>
</dbReference>
<dbReference type="InterPro" id="IPR011992">
    <property type="entry name" value="EF-hand-dom_pair"/>
</dbReference>
<keyword evidence="2" id="KW-0597">Phosphoprotein</keyword>
<dbReference type="InterPro" id="IPR034325">
    <property type="entry name" value="S-100_dom"/>
</dbReference>
<dbReference type="InterPro" id="IPR013787">
    <property type="entry name" value="S100_Ca-bd_sub"/>
</dbReference>
<evidence type="ECO:0000256" key="4">
    <source>
        <dbReference type="ARBA" id="ARBA00022737"/>
    </source>
</evidence>
<dbReference type="Pfam" id="PF01023">
    <property type="entry name" value="S_100"/>
    <property type="match status" value="1"/>
</dbReference>
<dbReference type="FunCoup" id="A0A7J8J7W6">
    <property type="interactions" value="5"/>
</dbReference>
<evidence type="ECO:0000313" key="10">
    <source>
        <dbReference type="Proteomes" id="UP000550707"/>
    </source>
</evidence>
<evidence type="ECO:0000256" key="1">
    <source>
        <dbReference type="ARBA" id="ARBA00007323"/>
    </source>
</evidence>
<dbReference type="EMBL" id="JACASF010000002">
    <property type="protein sequence ID" value="KAF6492947.1"/>
    <property type="molecule type" value="Genomic_DNA"/>
</dbReference>
<accession>A0A7J8J7W6</accession>